<gene>
    <name evidence="1" type="ORF">TbgDal_V5500</name>
</gene>
<dbReference type="AlphaFoldDB" id="C9ZPT2"/>
<dbReference type="EMBL" id="FN554968">
    <property type="protein sequence ID" value="CBH11410.1"/>
    <property type="molecule type" value="Genomic_DNA"/>
</dbReference>
<proteinExistence type="predicted"/>
<dbReference type="Proteomes" id="UP000002316">
    <property type="component" value="Chromosome 5"/>
</dbReference>
<name>C9ZPT2_TRYB9</name>
<organism evidence="1 2">
    <name type="scientific">Trypanosoma brucei gambiense (strain MHOM/CI/86/DAL972)</name>
    <dbReference type="NCBI Taxonomy" id="679716"/>
    <lineage>
        <taxon>Eukaryota</taxon>
        <taxon>Discoba</taxon>
        <taxon>Euglenozoa</taxon>
        <taxon>Kinetoplastea</taxon>
        <taxon>Metakinetoplastina</taxon>
        <taxon>Trypanosomatida</taxon>
        <taxon>Trypanosomatidae</taxon>
        <taxon>Trypanosoma</taxon>
    </lineage>
</organism>
<protein>
    <submittedName>
        <fullName evidence="1">Uncharacterized protein</fullName>
    </submittedName>
</protein>
<accession>C9ZPT2</accession>
<sequence length="144" mass="16919">MVSFTFPRNADFPMEIEEARAALQTEWATTLGATESALYYQFESACAQMVDENFRVQPNASELLLWCMQQQLTQMQEKIKRQAETIEALQKQMTAPEGKKGLKKKRASNVPEMMMMESLNLWTNGYWRDTRNNRRQQLLLFPEW</sequence>
<dbReference type="KEGG" id="tbg:TbgDal_V5500"/>
<reference evidence="2" key="1">
    <citation type="journal article" date="2010" name="PLoS Negl. Trop. Dis.">
        <title>The genome sequence of Trypanosoma brucei gambiense, causative agent of chronic human african trypanosomiasis.</title>
        <authorList>
            <person name="Jackson A.P."/>
            <person name="Sanders M."/>
            <person name="Berry A."/>
            <person name="McQuillan J."/>
            <person name="Aslett M.A."/>
            <person name="Quail M.A."/>
            <person name="Chukualim B."/>
            <person name="Capewell P."/>
            <person name="MacLeod A."/>
            <person name="Melville S.E."/>
            <person name="Gibson W."/>
            <person name="Barry J.D."/>
            <person name="Berriman M."/>
            <person name="Hertz-Fowler C."/>
        </authorList>
    </citation>
    <scope>NUCLEOTIDE SEQUENCE [LARGE SCALE GENOMIC DNA]</scope>
    <source>
        <strain evidence="2">MHOM/CI/86/DAL972</strain>
    </source>
</reference>
<evidence type="ECO:0000313" key="2">
    <source>
        <dbReference type="Proteomes" id="UP000002316"/>
    </source>
</evidence>
<dbReference type="RefSeq" id="XP_011773697.1">
    <property type="nucleotide sequence ID" value="XM_011775395.1"/>
</dbReference>
<evidence type="ECO:0000313" key="1">
    <source>
        <dbReference type="EMBL" id="CBH11410.1"/>
    </source>
</evidence>
<dbReference type="GeneID" id="23861569"/>